<reference evidence="2 3" key="1">
    <citation type="submission" date="2018-06" db="EMBL/GenBank/DDBJ databases">
        <title>Genomic Encyclopedia of Archaeal and Bacterial Type Strains, Phase II (KMG-II): from individual species to whole genera.</title>
        <authorList>
            <person name="Goeker M."/>
        </authorList>
    </citation>
    <scope>NUCLEOTIDE SEQUENCE [LARGE SCALE GENOMIC DNA]</scope>
    <source>
        <strain evidence="2 3">DSM 12408</strain>
    </source>
</reference>
<dbReference type="Pfam" id="PF04230">
    <property type="entry name" value="PS_pyruv_trans"/>
    <property type="match status" value="1"/>
</dbReference>
<accession>A0A327SFI0</accession>
<evidence type="ECO:0000313" key="3">
    <source>
        <dbReference type="Proteomes" id="UP000248987"/>
    </source>
</evidence>
<comment type="caution">
    <text evidence="2">The sequence shown here is derived from an EMBL/GenBank/DDBJ whole genome shotgun (WGS) entry which is preliminary data.</text>
</comment>
<dbReference type="AlphaFoldDB" id="A0A327SFI0"/>
<dbReference type="GO" id="GO:0016740">
    <property type="term" value="F:transferase activity"/>
    <property type="evidence" value="ECO:0007669"/>
    <property type="project" value="UniProtKB-KW"/>
</dbReference>
<organism evidence="2 3">
    <name type="scientific">Gelidibacter algens</name>
    <dbReference type="NCBI Taxonomy" id="49280"/>
    <lineage>
        <taxon>Bacteria</taxon>
        <taxon>Pseudomonadati</taxon>
        <taxon>Bacteroidota</taxon>
        <taxon>Flavobacteriia</taxon>
        <taxon>Flavobacteriales</taxon>
        <taxon>Flavobacteriaceae</taxon>
        <taxon>Gelidibacter</taxon>
    </lineage>
</organism>
<evidence type="ECO:0000259" key="1">
    <source>
        <dbReference type="Pfam" id="PF04230"/>
    </source>
</evidence>
<proteinExistence type="predicted"/>
<feature type="domain" description="Polysaccharide pyruvyl transferase" evidence="1">
    <location>
        <begin position="106"/>
        <end position="221"/>
    </location>
</feature>
<keyword evidence="3" id="KW-1185">Reference proteome</keyword>
<protein>
    <submittedName>
        <fullName evidence="2">Polysaccharide pyruvyl transferase</fullName>
    </submittedName>
</protein>
<dbReference type="InterPro" id="IPR007345">
    <property type="entry name" value="Polysacch_pyruvyl_Trfase"/>
</dbReference>
<gene>
    <name evidence="2" type="ORF">LX77_00090</name>
</gene>
<dbReference type="Proteomes" id="UP000248987">
    <property type="component" value="Unassembled WGS sequence"/>
</dbReference>
<name>A0A327SFI0_9FLAO</name>
<dbReference type="EMBL" id="QLLQ01000001">
    <property type="protein sequence ID" value="RAJ27518.1"/>
    <property type="molecule type" value="Genomic_DNA"/>
</dbReference>
<sequence>MFWHKIPFGKKNFGDVLGPYIVKNLTGREPMYTPLLHKGVNKSFILTYLRAIYNRKLSLREMYYNIQFLTSKKQNLLITIGSVIDWYTNPDCDIWGSGIMSRNSKVTNANFYAVRGKYSQLRLGELGYKVPEYIGDPALLTPLIYTPRSEKKYTLGIIPHYLHYDETIKKLNSDNILIINLLDAIEKVIEDVNSCEIIISSSLHGIIIGHAYGIPSLWVRLSNGNIGGDDIKFADYFSSVELIEYECFEIAHTSYDENYLSNVALLFNENKQLTLVKPQLLKKIQLDLIKSAPFSILPKYKELN</sequence>
<evidence type="ECO:0000313" key="2">
    <source>
        <dbReference type="EMBL" id="RAJ27518.1"/>
    </source>
</evidence>
<keyword evidence="2" id="KW-0808">Transferase</keyword>